<dbReference type="OrthoDB" id="3789175at2759"/>
<proteinExistence type="predicted"/>
<name>A0A7R9MK44_9ACAR</name>
<dbReference type="Gene3D" id="1.10.287.2250">
    <property type="match status" value="1"/>
</dbReference>
<evidence type="ECO:0000259" key="2">
    <source>
        <dbReference type="SMART" id="SM00848"/>
    </source>
</evidence>
<dbReference type="InterPro" id="IPR013201">
    <property type="entry name" value="Prot_inhib_I29"/>
</dbReference>
<evidence type="ECO:0000256" key="1">
    <source>
        <dbReference type="SAM" id="SignalP"/>
    </source>
</evidence>
<dbReference type="EMBL" id="CAJPVJ010024776">
    <property type="protein sequence ID" value="CAG2178858.1"/>
    <property type="molecule type" value="Genomic_DNA"/>
</dbReference>
<feature type="signal peptide" evidence="1">
    <location>
        <begin position="1"/>
        <end position="21"/>
    </location>
</feature>
<keyword evidence="1" id="KW-0732">Signal</keyword>
<feature type="chain" id="PRO_5035592732" description="Cathepsin propeptide inhibitor domain-containing protein" evidence="1">
    <location>
        <begin position="22"/>
        <end position="120"/>
    </location>
</feature>
<evidence type="ECO:0000313" key="3">
    <source>
        <dbReference type="EMBL" id="CAD7661722.1"/>
    </source>
</evidence>
<dbReference type="InterPro" id="IPR038765">
    <property type="entry name" value="Papain-like_cys_pep_sf"/>
</dbReference>
<sequence length="120" mass="13812">MRFLLPALVFIIIALVAGVESSALTYKEVVVEEWETFKARHSKQYTDKSEENFRLKVFMENKQRIAKHNKRAANGLHGFTLAMNEFGDLLSHEFVSVMNGFKRSYKLDSYNGSTYLSPNN</sequence>
<feature type="non-terminal residue" evidence="3">
    <location>
        <position position="120"/>
    </location>
</feature>
<keyword evidence="4" id="KW-1185">Reference proteome</keyword>
<dbReference type="SMART" id="SM00848">
    <property type="entry name" value="Inhibitor_I29"/>
    <property type="match status" value="1"/>
</dbReference>
<dbReference type="AlphaFoldDB" id="A0A7R9MK44"/>
<dbReference type="EMBL" id="OC939601">
    <property type="protein sequence ID" value="CAD7661722.1"/>
    <property type="molecule type" value="Genomic_DNA"/>
</dbReference>
<evidence type="ECO:0000313" key="4">
    <source>
        <dbReference type="Proteomes" id="UP000728032"/>
    </source>
</evidence>
<gene>
    <name evidence="3" type="ORF">ONB1V03_LOCUS18282</name>
</gene>
<feature type="domain" description="Cathepsin propeptide inhibitor" evidence="2">
    <location>
        <begin position="34"/>
        <end position="94"/>
    </location>
</feature>
<dbReference type="SUPFAM" id="SSF54001">
    <property type="entry name" value="Cysteine proteinases"/>
    <property type="match status" value="1"/>
</dbReference>
<dbReference type="Proteomes" id="UP000728032">
    <property type="component" value="Unassembled WGS sequence"/>
</dbReference>
<protein>
    <recommendedName>
        <fullName evidence="2">Cathepsin propeptide inhibitor domain-containing protein</fullName>
    </recommendedName>
</protein>
<reference evidence="3" key="1">
    <citation type="submission" date="2020-11" db="EMBL/GenBank/DDBJ databases">
        <authorList>
            <person name="Tran Van P."/>
        </authorList>
    </citation>
    <scope>NUCLEOTIDE SEQUENCE</scope>
</reference>
<organism evidence="3">
    <name type="scientific">Oppiella nova</name>
    <dbReference type="NCBI Taxonomy" id="334625"/>
    <lineage>
        <taxon>Eukaryota</taxon>
        <taxon>Metazoa</taxon>
        <taxon>Ecdysozoa</taxon>
        <taxon>Arthropoda</taxon>
        <taxon>Chelicerata</taxon>
        <taxon>Arachnida</taxon>
        <taxon>Acari</taxon>
        <taxon>Acariformes</taxon>
        <taxon>Sarcoptiformes</taxon>
        <taxon>Oribatida</taxon>
        <taxon>Brachypylina</taxon>
        <taxon>Oppioidea</taxon>
        <taxon>Oppiidae</taxon>
        <taxon>Oppiella</taxon>
    </lineage>
</organism>
<accession>A0A7R9MK44</accession>
<dbReference type="Pfam" id="PF08246">
    <property type="entry name" value="Inhibitor_I29"/>
    <property type="match status" value="1"/>
</dbReference>